<dbReference type="Proteomes" id="UP001236569">
    <property type="component" value="Unassembled WGS sequence"/>
</dbReference>
<reference evidence="2 3" key="1">
    <citation type="submission" date="2023-05" db="EMBL/GenBank/DDBJ databases">
        <title>Novel species of genus Flectobacillus isolated from stream in China.</title>
        <authorList>
            <person name="Lu H."/>
        </authorList>
    </citation>
    <scope>NUCLEOTIDE SEQUENCE [LARGE SCALE GENOMIC DNA]</scope>
    <source>
        <strain evidence="2 3">DC10W</strain>
    </source>
</reference>
<dbReference type="EMBL" id="JASHID010000004">
    <property type="protein sequence ID" value="MDI9864189.1"/>
    <property type="molecule type" value="Genomic_DNA"/>
</dbReference>
<keyword evidence="1" id="KW-0472">Membrane</keyword>
<proteinExistence type="predicted"/>
<organism evidence="2 3">
    <name type="scientific">Flectobacillus longus</name>
    <dbReference type="NCBI Taxonomy" id="2984207"/>
    <lineage>
        <taxon>Bacteria</taxon>
        <taxon>Pseudomonadati</taxon>
        <taxon>Bacteroidota</taxon>
        <taxon>Cytophagia</taxon>
        <taxon>Cytophagales</taxon>
        <taxon>Flectobacillaceae</taxon>
        <taxon>Flectobacillus</taxon>
    </lineage>
</organism>
<feature type="transmembrane region" description="Helical" evidence="1">
    <location>
        <begin position="21"/>
        <end position="45"/>
    </location>
</feature>
<feature type="transmembrane region" description="Helical" evidence="1">
    <location>
        <begin position="65"/>
        <end position="86"/>
    </location>
</feature>
<feature type="transmembrane region" description="Helical" evidence="1">
    <location>
        <begin position="106"/>
        <end position="125"/>
    </location>
</feature>
<evidence type="ECO:0000313" key="2">
    <source>
        <dbReference type="EMBL" id="MDI9864189.1"/>
    </source>
</evidence>
<dbReference type="RefSeq" id="WP_283369401.1">
    <property type="nucleotide sequence ID" value="NZ_JASHID010000004.1"/>
</dbReference>
<accession>A0ABT6YL73</accession>
<evidence type="ECO:0000313" key="3">
    <source>
        <dbReference type="Proteomes" id="UP001236569"/>
    </source>
</evidence>
<evidence type="ECO:0000256" key="1">
    <source>
        <dbReference type="SAM" id="Phobius"/>
    </source>
</evidence>
<gene>
    <name evidence="2" type="ORF">QM480_07630</name>
</gene>
<keyword evidence="3" id="KW-1185">Reference proteome</keyword>
<comment type="caution">
    <text evidence="2">The sequence shown here is derived from an EMBL/GenBank/DDBJ whole genome shotgun (WGS) entry which is preliminary data.</text>
</comment>
<feature type="transmembrane region" description="Helical" evidence="1">
    <location>
        <begin position="179"/>
        <end position="198"/>
    </location>
</feature>
<protein>
    <submittedName>
        <fullName evidence="2">Uncharacterized protein</fullName>
    </submittedName>
</protein>
<sequence>MNQHLDDITEIRALMERSTRFLSLSGLSGVFAGTFGLIASGLAYFRIAQDKTANYSRLLENQALLMDLVKIGVSTLILTLIVAFVLTYRRVKKTNQTLWSTASKRLLINLMLPLVAGGLYCVVLLKHAPHLIDSSTLLFYGLALINASKYTYNDIRYLGIAEVVLGIVSGFMNDYYVGLFFWAFGFGVLHILYGILLYRKYEN</sequence>
<keyword evidence="1" id="KW-0812">Transmembrane</keyword>
<keyword evidence="1" id="KW-1133">Transmembrane helix</keyword>
<name>A0ABT6YL73_9BACT</name>